<dbReference type="RefSeq" id="WP_221859841.1">
    <property type="nucleotide sequence ID" value="NZ_JAIKTU010000004.1"/>
</dbReference>
<proteinExistence type="predicted"/>
<accession>A0ABS7KW82</accession>
<dbReference type="Gene3D" id="3.20.20.140">
    <property type="entry name" value="Metal-dependent hydrolases"/>
    <property type="match status" value="1"/>
</dbReference>
<dbReference type="PANTHER" id="PTHR10443">
    <property type="entry name" value="MICROSOMAL DIPEPTIDASE"/>
    <property type="match status" value="1"/>
</dbReference>
<protein>
    <submittedName>
        <fullName evidence="1">Dipeptidase</fullName>
    </submittedName>
</protein>
<keyword evidence="2" id="KW-1185">Reference proteome</keyword>
<dbReference type="Proteomes" id="UP001299068">
    <property type="component" value="Unassembled WGS sequence"/>
</dbReference>
<comment type="caution">
    <text evidence="1">The sequence shown here is derived from an EMBL/GenBank/DDBJ whole genome shotgun (WGS) entry which is preliminary data.</text>
</comment>
<dbReference type="InterPro" id="IPR008257">
    <property type="entry name" value="Pept_M19"/>
</dbReference>
<dbReference type="PANTHER" id="PTHR10443:SF12">
    <property type="entry name" value="DIPEPTIDASE"/>
    <property type="match status" value="1"/>
</dbReference>
<dbReference type="PROSITE" id="PS51365">
    <property type="entry name" value="RENAL_DIPEPTIDASE_2"/>
    <property type="match status" value="1"/>
</dbReference>
<dbReference type="SUPFAM" id="SSF51556">
    <property type="entry name" value="Metallo-dependent hydrolases"/>
    <property type="match status" value="1"/>
</dbReference>
<name>A0ABS7KW82_CLOSR</name>
<gene>
    <name evidence="1" type="ORF">K5V21_05630</name>
</gene>
<dbReference type="Pfam" id="PF01244">
    <property type="entry name" value="Peptidase_M19"/>
    <property type="match status" value="1"/>
</dbReference>
<evidence type="ECO:0000313" key="1">
    <source>
        <dbReference type="EMBL" id="MBY0754932.1"/>
    </source>
</evidence>
<sequence>MKYIDLHCDTAYRMLNEKLPLGSSICKVDVEKLKKGGAIAQVFAFFLDLDEVSDPFVGFMDMYKNFMKEVNKNRDSIKIVRNLKELKEVERIGKVGAFLSIEEGEVLNGEIDKVKEVYDLGIRMITLTWNYENSIGYPNYNFKYKDMGLKDKGIEMVQEMERVGIIPDASHLSDQGFYDLVNLCKKPFIATHSNSRRIMNHPRNLTDDMIKLLAEKGGVMGLNFCNDFVGENKVTSINDLVLHAKHIRNIGGIDVLSLGSDFDGIENEVEIKDTSEMNKLANYLEKEGFSYYEIEKIFYKNIIRVLKECSKE</sequence>
<organism evidence="1 2">
    <name type="scientific">Clostridium sardiniense</name>
    <name type="common">Clostridium absonum</name>
    <dbReference type="NCBI Taxonomy" id="29369"/>
    <lineage>
        <taxon>Bacteria</taxon>
        <taxon>Bacillati</taxon>
        <taxon>Bacillota</taxon>
        <taxon>Clostridia</taxon>
        <taxon>Eubacteriales</taxon>
        <taxon>Clostridiaceae</taxon>
        <taxon>Clostridium</taxon>
    </lineage>
</organism>
<evidence type="ECO:0000313" key="2">
    <source>
        <dbReference type="Proteomes" id="UP001299068"/>
    </source>
</evidence>
<dbReference type="CDD" id="cd01301">
    <property type="entry name" value="rDP_like"/>
    <property type="match status" value="1"/>
</dbReference>
<dbReference type="InterPro" id="IPR032466">
    <property type="entry name" value="Metal_Hydrolase"/>
</dbReference>
<dbReference type="EMBL" id="JAIKTU010000004">
    <property type="protein sequence ID" value="MBY0754932.1"/>
    <property type="molecule type" value="Genomic_DNA"/>
</dbReference>
<reference evidence="1 2" key="1">
    <citation type="journal article" date="2021" name="Cell Host Microbe">
        <title>in vivo commensal control of Clostridioides difficile virulence.</title>
        <authorList>
            <person name="Girinathan B.P."/>
            <person name="Dibenedetto N."/>
            <person name="Worley J.N."/>
            <person name="Peltier J."/>
            <person name="Arrieta-Ortiz M.L."/>
            <person name="Rupa Christinal Immanuel S."/>
            <person name="Lavin R."/>
            <person name="Delaney M.L."/>
            <person name="Cummins C."/>
            <person name="Hoffmann M."/>
            <person name="Luo Y."/>
            <person name="Gonzalez-Escalona N."/>
            <person name="Allard M."/>
            <person name="Onderdonk A.B."/>
            <person name="Gerber G.K."/>
            <person name="Sonenshein A.L."/>
            <person name="Baliga N."/>
            <person name="Dupuy B."/>
            <person name="Bry L."/>
        </authorList>
    </citation>
    <scope>NUCLEOTIDE SEQUENCE [LARGE SCALE GENOMIC DNA]</scope>
    <source>
        <strain evidence="1 2">DSM 599</strain>
    </source>
</reference>